<comment type="caution">
    <text evidence="1">The sequence shown here is derived from an EMBL/GenBank/DDBJ whole genome shotgun (WGS) entry which is preliminary data.</text>
</comment>
<name>A0A917LM85_9MICC</name>
<organism evidence="1 2">
    <name type="scientific">Kocuria dechangensis</name>
    <dbReference type="NCBI Taxonomy" id="1176249"/>
    <lineage>
        <taxon>Bacteria</taxon>
        <taxon>Bacillati</taxon>
        <taxon>Actinomycetota</taxon>
        <taxon>Actinomycetes</taxon>
        <taxon>Micrococcales</taxon>
        <taxon>Micrococcaceae</taxon>
        <taxon>Kocuria</taxon>
    </lineage>
</organism>
<accession>A0A917LM85</accession>
<proteinExistence type="predicted"/>
<evidence type="ECO:0000313" key="1">
    <source>
        <dbReference type="EMBL" id="GGG44063.1"/>
    </source>
</evidence>
<dbReference type="AlphaFoldDB" id="A0A917LM85"/>
<reference evidence="1" key="1">
    <citation type="journal article" date="2014" name="Int. J. Syst. Evol. Microbiol.">
        <title>Complete genome sequence of Corynebacterium casei LMG S-19264T (=DSM 44701T), isolated from a smear-ripened cheese.</title>
        <authorList>
            <consortium name="US DOE Joint Genome Institute (JGI-PGF)"/>
            <person name="Walter F."/>
            <person name="Albersmeier A."/>
            <person name="Kalinowski J."/>
            <person name="Ruckert C."/>
        </authorList>
    </citation>
    <scope>NUCLEOTIDE SEQUENCE</scope>
    <source>
        <strain evidence="1">CGMCC 1.12187</strain>
    </source>
</reference>
<dbReference type="Proteomes" id="UP000638848">
    <property type="component" value="Unassembled WGS sequence"/>
</dbReference>
<protein>
    <submittedName>
        <fullName evidence="1">Uncharacterized protein</fullName>
    </submittedName>
</protein>
<keyword evidence="2" id="KW-1185">Reference proteome</keyword>
<dbReference type="EMBL" id="BMEQ01000001">
    <property type="protein sequence ID" value="GGG44063.1"/>
    <property type="molecule type" value="Genomic_DNA"/>
</dbReference>
<reference evidence="1" key="2">
    <citation type="submission" date="2020-09" db="EMBL/GenBank/DDBJ databases">
        <authorList>
            <person name="Sun Q."/>
            <person name="Zhou Y."/>
        </authorList>
    </citation>
    <scope>NUCLEOTIDE SEQUENCE</scope>
    <source>
        <strain evidence="1">CGMCC 1.12187</strain>
    </source>
</reference>
<gene>
    <name evidence="1" type="ORF">GCM10011374_03030</name>
</gene>
<sequence length="226" mass="24542">MRTTSENVRAALVRSVALLTPAGRPRVTVTLMGQLLYESMTGPQAADALDEHLAERGPALERLRSALLAHGRDPATMLDGSLVSVAPLWAWITSLAGKLGVDPRPLAEDPTRPTWPSWARHATLVDPHPPAETLALVDGFASYLARIITAEVPEARWESGHHRINDFPLLNRPEASTAEEALVTVAAEVDCFDVGLREDIVAGHPALVEWLIAELSERDAVKSVHR</sequence>
<evidence type="ECO:0000313" key="2">
    <source>
        <dbReference type="Proteomes" id="UP000638848"/>
    </source>
</evidence>